<accession>A0A8S0WCH2</accession>
<feature type="compositionally biased region" description="Polar residues" evidence="2">
    <location>
        <begin position="217"/>
        <end position="228"/>
    </location>
</feature>
<feature type="region of interest" description="Disordered" evidence="2">
    <location>
        <begin position="498"/>
        <end position="538"/>
    </location>
</feature>
<evidence type="ECO:0000256" key="2">
    <source>
        <dbReference type="SAM" id="MobiDB-lite"/>
    </source>
</evidence>
<comment type="caution">
    <text evidence="3">The sequence shown here is derived from an EMBL/GenBank/DDBJ whole genome shotgun (WGS) entry which is preliminary data.</text>
</comment>
<evidence type="ECO:0000256" key="1">
    <source>
        <dbReference type="SAM" id="Coils"/>
    </source>
</evidence>
<feature type="compositionally biased region" description="Basic residues" evidence="2">
    <location>
        <begin position="1"/>
        <end position="12"/>
    </location>
</feature>
<feature type="compositionally biased region" description="Low complexity" evidence="2">
    <location>
        <begin position="94"/>
        <end position="109"/>
    </location>
</feature>
<sequence length="658" mass="70294">MTKGKGAKKKGRGNGSGSGKPTSALSVSIPSTPTVESNTRSPAPDKRSTSRDPQSDRGSPFQTPPTSPSSPTADIPSIADLMGQDTEPVESTNDDVAAAATAEDNAINTSTMKGGNEDQTDTDNSVDVSTVTDKTEDPPSETSANGGTPAATEPANDPPAEETVAQPEVSSITEALTEGDTGDPPITETGTQTKATATPEVLAVDTTDADSGPITDPSASVVSATEKSVQPEGTHHPDITDDDTVTNSPTVERVTDDPSKQHQPTTAPVETDSDVVQIDVPQDDPASTGPEYAEISFEEPPSTADTLIHSTPISPLEIIAEDIASKDIMAVAELFATMKKTLTSMTSMFERLGSQTEKMMSFSLDVHSAEHLKRLRHVLQAQITRQQAEVEALKATLQTKIKAAVEEKIQTHVREVVQRSLKEVVAGKVQNQLEVQISEDLRQKALLHQRQIFEVRTALHNSEARRYNALQTDRSARLRPLLRPLPTPEQSPVIAISRSSSQGNSSLPTPATAFPRVPAPTPIKRTFSNPFRSDVGPPTASTLFPQDLRALFSLGPEATRRLLREYGLVSATSTPAVETPPKHRGLPSVEEEATVGSDSDHGSGGENDQEAHAADMNKFMAHIGVPFLMIPPPKEKENMGVPMSSKTRRKMLTPLIIK</sequence>
<feature type="coiled-coil region" evidence="1">
    <location>
        <begin position="369"/>
        <end position="396"/>
    </location>
</feature>
<feature type="compositionally biased region" description="Basic and acidic residues" evidence="2">
    <location>
        <begin position="598"/>
        <end position="609"/>
    </location>
</feature>
<feature type="compositionally biased region" description="Polar residues" evidence="2">
    <location>
        <begin position="122"/>
        <end position="132"/>
    </location>
</feature>
<dbReference type="AlphaFoldDB" id="A0A8S0WCH2"/>
<feature type="region of interest" description="Disordered" evidence="2">
    <location>
        <begin position="573"/>
        <end position="609"/>
    </location>
</feature>
<dbReference type="OrthoDB" id="6474464at2759"/>
<evidence type="ECO:0000313" key="4">
    <source>
        <dbReference type="Proteomes" id="UP000467700"/>
    </source>
</evidence>
<keyword evidence="4" id="KW-1185">Reference proteome</keyword>
<protein>
    <submittedName>
        <fullName evidence="3">Uncharacterized protein</fullName>
    </submittedName>
</protein>
<dbReference type="Proteomes" id="UP000467700">
    <property type="component" value="Unassembled WGS sequence"/>
</dbReference>
<feature type="compositionally biased region" description="Low complexity" evidence="2">
    <location>
        <begin position="187"/>
        <end position="198"/>
    </location>
</feature>
<feature type="compositionally biased region" description="Polar residues" evidence="2">
    <location>
        <begin position="21"/>
        <end position="41"/>
    </location>
</feature>
<organism evidence="3 4">
    <name type="scientific">Cyclocybe aegerita</name>
    <name type="common">Black poplar mushroom</name>
    <name type="synonym">Agrocybe aegerita</name>
    <dbReference type="NCBI Taxonomy" id="1973307"/>
    <lineage>
        <taxon>Eukaryota</taxon>
        <taxon>Fungi</taxon>
        <taxon>Dikarya</taxon>
        <taxon>Basidiomycota</taxon>
        <taxon>Agaricomycotina</taxon>
        <taxon>Agaricomycetes</taxon>
        <taxon>Agaricomycetidae</taxon>
        <taxon>Agaricales</taxon>
        <taxon>Agaricineae</taxon>
        <taxon>Bolbitiaceae</taxon>
        <taxon>Cyclocybe</taxon>
    </lineage>
</organism>
<feature type="compositionally biased region" description="Basic and acidic residues" evidence="2">
    <location>
        <begin position="43"/>
        <end position="55"/>
    </location>
</feature>
<dbReference type="EMBL" id="CACVBS010000013">
    <property type="protein sequence ID" value="CAA7259037.1"/>
    <property type="molecule type" value="Genomic_DNA"/>
</dbReference>
<reference evidence="3 4" key="1">
    <citation type="submission" date="2020-01" db="EMBL/GenBank/DDBJ databases">
        <authorList>
            <person name="Gupta K D."/>
        </authorList>
    </citation>
    <scope>NUCLEOTIDE SEQUENCE [LARGE SCALE GENOMIC DNA]</scope>
</reference>
<evidence type="ECO:0000313" key="3">
    <source>
        <dbReference type="EMBL" id="CAA7259037.1"/>
    </source>
</evidence>
<feature type="compositionally biased region" description="Polar residues" evidence="2">
    <location>
        <begin position="498"/>
        <end position="509"/>
    </location>
</feature>
<keyword evidence="1" id="KW-0175">Coiled coil</keyword>
<gene>
    <name evidence="3" type="ORF">AAE3_LOCUS1259</name>
</gene>
<feature type="region of interest" description="Disordered" evidence="2">
    <location>
        <begin position="1"/>
        <end position="276"/>
    </location>
</feature>
<proteinExistence type="predicted"/>
<name>A0A8S0WCH2_CYCAE</name>